<feature type="chain" id="PRO_5044890852" description="Neuropeptide Y" evidence="1">
    <location>
        <begin position="20"/>
        <end position="57"/>
    </location>
</feature>
<name>A0ABD2PV22_9PLAT</name>
<sequence>SQGIIVICVLMTLFAVSQAIWPSEPYPADLQQDPEYMAYLGRPKRIDRLQLMRFGRK</sequence>
<comment type="caution">
    <text evidence="2">The sequence shown here is derived from an EMBL/GenBank/DDBJ whole genome shotgun (WGS) entry which is preliminary data.</text>
</comment>
<dbReference type="Proteomes" id="UP001626550">
    <property type="component" value="Unassembled WGS sequence"/>
</dbReference>
<accession>A0ABD2PV22</accession>
<organism evidence="2 3">
    <name type="scientific">Cichlidogyrus casuarinus</name>
    <dbReference type="NCBI Taxonomy" id="1844966"/>
    <lineage>
        <taxon>Eukaryota</taxon>
        <taxon>Metazoa</taxon>
        <taxon>Spiralia</taxon>
        <taxon>Lophotrochozoa</taxon>
        <taxon>Platyhelminthes</taxon>
        <taxon>Monogenea</taxon>
        <taxon>Monopisthocotylea</taxon>
        <taxon>Dactylogyridea</taxon>
        <taxon>Ancyrocephalidae</taxon>
        <taxon>Cichlidogyrus</taxon>
    </lineage>
</organism>
<evidence type="ECO:0000256" key="1">
    <source>
        <dbReference type="SAM" id="SignalP"/>
    </source>
</evidence>
<feature type="signal peptide" evidence="1">
    <location>
        <begin position="1"/>
        <end position="19"/>
    </location>
</feature>
<reference evidence="2 3" key="1">
    <citation type="submission" date="2024-11" db="EMBL/GenBank/DDBJ databases">
        <title>Adaptive evolution of stress response genes in parasites aligns with host niche diversity.</title>
        <authorList>
            <person name="Hahn C."/>
            <person name="Resl P."/>
        </authorList>
    </citation>
    <scope>NUCLEOTIDE SEQUENCE [LARGE SCALE GENOMIC DNA]</scope>
    <source>
        <strain evidence="2">EGGRZ-B1_66</strain>
        <tissue evidence="2">Body</tissue>
    </source>
</reference>
<proteinExistence type="predicted"/>
<protein>
    <recommendedName>
        <fullName evidence="4">Neuropeptide Y</fullName>
    </recommendedName>
</protein>
<keyword evidence="3" id="KW-1185">Reference proteome</keyword>
<keyword evidence="1" id="KW-0732">Signal</keyword>
<dbReference type="EMBL" id="JBJKFK010003058">
    <property type="protein sequence ID" value="KAL3310316.1"/>
    <property type="molecule type" value="Genomic_DNA"/>
</dbReference>
<evidence type="ECO:0000313" key="2">
    <source>
        <dbReference type="EMBL" id="KAL3310316.1"/>
    </source>
</evidence>
<evidence type="ECO:0008006" key="4">
    <source>
        <dbReference type="Google" id="ProtNLM"/>
    </source>
</evidence>
<gene>
    <name evidence="2" type="ORF">Ciccas_011121</name>
</gene>
<evidence type="ECO:0000313" key="3">
    <source>
        <dbReference type="Proteomes" id="UP001626550"/>
    </source>
</evidence>
<feature type="non-terminal residue" evidence="2">
    <location>
        <position position="1"/>
    </location>
</feature>
<dbReference type="AlphaFoldDB" id="A0ABD2PV22"/>